<dbReference type="InterPro" id="IPR003719">
    <property type="entry name" value="Phenazine_PhzF-like"/>
</dbReference>
<dbReference type="OrthoDB" id="75169at2759"/>
<dbReference type="SUPFAM" id="SSF54506">
    <property type="entry name" value="Diaminopimelate epimerase-like"/>
    <property type="match status" value="1"/>
</dbReference>
<dbReference type="EMBL" id="ML213593">
    <property type="protein sequence ID" value="TFK41953.1"/>
    <property type="molecule type" value="Genomic_DNA"/>
</dbReference>
<reference evidence="3 4" key="1">
    <citation type="journal article" date="2019" name="Nat. Ecol. Evol.">
        <title>Megaphylogeny resolves global patterns of mushroom evolution.</title>
        <authorList>
            <person name="Varga T."/>
            <person name="Krizsan K."/>
            <person name="Foldi C."/>
            <person name="Dima B."/>
            <person name="Sanchez-Garcia M."/>
            <person name="Sanchez-Ramirez S."/>
            <person name="Szollosi G.J."/>
            <person name="Szarkandi J.G."/>
            <person name="Papp V."/>
            <person name="Albert L."/>
            <person name="Andreopoulos W."/>
            <person name="Angelini C."/>
            <person name="Antonin V."/>
            <person name="Barry K.W."/>
            <person name="Bougher N.L."/>
            <person name="Buchanan P."/>
            <person name="Buyck B."/>
            <person name="Bense V."/>
            <person name="Catcheside P."/>
            <person name="Chovatia M."/>
            <person name="Cooper J."/>
            <person name="Damon W."/>
            <person name="Desjardin D."/>
            <person name="Finy P."/>
            <person name="Geml J."/>
            <person name="Haridas S."/>
            <person name="Hughes K."/>
            <person name="Justo A."/>
            <person name="Karasinski D."/>
            <person name="Kautmanova I."/>
            <person name="Kiss B."/>
            <person name="Kocsube S."/>
            <person name="Kotiranta H."/>
            <person name="LaButti K.M."/>
            <person name="Lechner B.E."/>
            <person name="Liimatainen K."/>
            <person name="Lipzen A."/>
            <person name="Lukacs Z."/>
            <person name="Mihaltcheva S."/>
            <person name="Morgado L.N."/>
            <person name="Niskanen T."/>
            <person name="Noordeloos M.E."/>
            <person name="Ohm R.A."/>
            <person name="Ortiz-Santana B."/>
            <person name="Ovrebo C."/>
            <person name="Racz N."/>
            <person name="Riley R."/>
            <person name="Savchenko A."/>
            <person name="Shiryaev A."/>
            <person name="Soop K."/>
            <person name="Spirin V."/>
            <person name="Szebenyi C."/>
            <person name="Tomsovsky M."/>
            <person name="Tulloss R.E."/>
            <person name="Uehling J."/>
            <person name="Grigoriev I.V."/>
            <person name="Vagvolgyi C."/>
            <person name="Papp T."/>
            <person name="Martin F.M."/>
            <person name="Miettinen O."/>
            <person name="Hibbett D.S."/>
            <person name="Nagy L.G."/>
        </authorList>
    </citation>
    <scope>NUCLEOTIDE SEQUENCE [LARGE SCALE GENOMIC DNA]</scope>
    <source>
        <strain evidence="3 4">CBS 166.37</strain>
    </source>
</reference>
<dbReference type="STRING" id="68775.A0A5C3MB24"/>
<keyword evidence="4" id="KW-1185">Reference proteome</keyword>
<organism evidence="3 4">
    <name type="scientific">Crucibulum laeve</name>
    <dbReference type="NCBI Taxonomy" id="68775"/>
    <lineage>
        <taxon>Eukaryota</taxon>
        <taxon>Fungi</taxon>
        <taxon>Dikarya</taxon>
        <taxon>Basidiomycota</taxon>
        <taxon>Agaricomycotina</taxon>
        <taxon>Agaricomycetes</taxon>
        <taxon>Agaricomycetidae</taxon>
        <taxon>Agaricales</taxon>
        <taxon>Agaricineae</taxon>
        <taxon>Nidulariaceae</taxon>
        <taxon>Crucibulum</taxon>
    </lineage>
</organism>
<evidence type="ECO:0000256" key="2">
    <source>
        <dbReference type="ARBA" id="ARBA00023235"/>
    </source>
</evidence>
<comment type="similarity">
    <text evidence="1">Belongs to the PhzF family.</text>
</comment>
<name>A0A5C3MB24_9AGAR</name>
<keyword evidence="2" id="KW-0413">Isomerase</keyword>
<proteinExistence type="inferred from homology"/>
<evidence type="ECO:0000313" key="4">
    <source>
        <dbReference type="Proteomes" id="UP000308652"/>
    </source>
</evidence>
<gene>
    <name evidence="3" type="ORF">BDQ12DRAFT_677435</name>
</gene>
<dbReference type="AlphaFoldDB" id="A0A5C3MB24"/>
<protein>
    <recommendedName>
        <fullName evidence="5">Diaminopimelate epimerase-like protein</fullName>
    </recommendedName>
</protein>
<evidence type="ECO:0000256" key="1">
    <source>
        <dbReference type="ARBA" id="ARBA00008270"/>
    </source>
</evidence>
<dbReference type="GO" id="GO:0005737">
    <property type="term" value="C:cytoplasm"/>
    <property type="evidence" value="ECO:0007669"/>
    <property type="project" value="TreeGrafter"/>
</dbReference>
<evidence type="ECO:0000313" key="3">
    <source>
        <dbReference type="EMBL" id="TFK41953.1"/>
    </source>
</evidence>
<dbReference type="PANTHER" id="PTHR13774:SF17">
    <property type="entry name" value="PHENAZINE BIOSYNTHESIS-LIKE DOMAIN-CONTAINING PROTEIN"/>
    <property type="match status" value="1"/>
</dbReference>
<evidence type="ECO:0008006" key="5">
    <source>
        <dbReference type="Google" id="ProtNLM"/>
    </source>
</evidence>
<dbReference type="Gene3D" id="3.10.310.10">
    <property type="entry name" value="Diaminopimelate Epimerase, Chain A, domain 1"/>
    <property type="match status" value="2"/>
</dbReference>
<dbReference type="GO" id="GO:0016853">
    <property type="term" value="F:isomerase activity"/>
    <property type="evidence" value="ECO:0007669"/>
    <property type="project" value="UniProtKB-KW"/>
</dbReference>
<dbReference type="PIRSF" id="PIRSF016184">
    <property type="entry name" value="PhzC_PhzF"/>
    <property type="match status" value="1"/>
</dbReference>
<dbReference type="PANTHER" id="PTHR13774">
    <property type="entry name" value="PHENAZINE BIOSYNTHESIS PROTEIN"/>
    <property type="match status" value="1"/>
</dbReference>
<dbReference type="Proteomes" id="UP000308652">
    <property type="component" value="Unassembled WGS sequence"/>
</dbReference>
<sequence length="296" mass="31853">MATVNFFIATAFSSRAFAGNPAAIVLIDLDTSSDILSGIAQNLNQPMTVFVSPSPRPSHDNSETIIIFGIRFFAPNGGEVPICGHGTVAAAKAMANIPGLISEKVETIEFQTLTHGSIIATKLDDGWIEILLPAPVTQDVSSDERKRLTPIMNKMFGREVAINNIAHGGKGFENYLLVELHEDERLADCVVDVDALRGNGYFVNIVTTSSSGNESFVSRMFSPEFLPAGEDSVCGSAHCLLGPYWCQKLSIPAGQEVKARQVSARGGDLRLIWHQQVGNMQLRGQAAMIGSGQLHI</sequence>
<accession>A0A5C3MB24</accession>
<dbReference type="Pfam" id="PF02567">
    <property type="entry name" value="PhzC-PhzF"/>
    <property type="match status" value="1"/>
</dbReference>